<proteinExistence type="predicted"/>
<dbReference type="AlphaFoldDB" id="A0A8J5S3A3"/>
<protein>
    <submittedName>
        <fullName evidence="2">Uncharacterized protein</fullName>
    </submittedName>
</protein>
<reference evidence="2" key="2">
    <citation type="submission" date="2021-02" db="EMBL/GenBank/DDBJ databases">
        <authorList>
            <person name="Kimball J.A."/>
            <person name="Haas M.W."/>
            <person name="Macchietto M."/>
            <person name="Kono T."/>
            <person name="Duquette J."/>
            <person name="Shao M."/>
        </authorList>
    </citation>
    <scope>NUCLEOTIDE SEQUENCE</scope>
    <source>
        <tissue evidence="2">Fresh leaf tissue</tissue>
    </source>
</reference>
<evidence type="ECO:0000256" key="1">
    <source>
        <dbReference type="SAM" id="MobiDB-lite"/>
    </source>
</evidence>
<organism evidence="2 3">
    <name type="scientific">Zizania palustris</name>
    <name type="common">Northern wild rice</name>
    <dbReference type="NCBI Taxonomy" id="103762"/>
    <lineage>
        <taxon>Eukaryota</taxon>
        <taxon>Viridiplantae</taxon>
        <taxon>Streptophyta</taxon>
        <taxon>Embryophyta</taxon>
        <taxon>Tracheophyta</taxon>
        <taxon>Spermatophyta</taxon>
        <taxon>Magnoliopsida</taxon>
        <taxon>Liliopsida</taxon>
        <taxon>Poales</taxon>
        <taxon>Poaceae</taxon>
        <taxon>BOP clade</taxon>
        <taxon>Oryzoideae</taxon>
        <taxon>Oryzeae</taxon>
        <taxon>Zizaniinae</taxon>
        <taxon>Zizania</taxon>
    </lineage>
</organism>
<evidence type="ECO:0000313" key="3">
    <source>
        <dbReference type="Proteomes" id="UP000729402"/>
    </source>
</evidence>
<reference evidence="2" key="1">
    <citation type="journal article" date="2021" name="bioRxiv">
        <title>Whole Genome Assembly and Annotation of Northern Wild Rice, Zizania palustris L., Supports a Whole Genome Duplication in the Zizania Genus.</title>
        <authorList>
            <person name="Haas M."/>
            <person name="Kono T."/>
            <person name="Macchietto M."/>
            <person name="Millas R."/>
            <person name="McGilp L."/>
            <person name="Shao M."/>
            <person name="Duquette J."/>
            <person name="Hirsch C.N."/>
            <person name="Kimball J."/>
        </authorList>
    </citation>
    <scope>NUCLEOTIDE SEQUENCE</scope>
    <source>
        <tissue evidence="2">Fresh leaf tissue</tissue>
    </source>
</reference>
<evidence type="ECO:0000313" key="2">
    <source>
        <dbReference type="EMBL" id="KAG8059729.1"/>
    </source>
</evidence>
<sequence length="96" mass="10319">MDGEGRSWTFPVYIIHNELADGFPGDEDELPADGGFIFKGLQREGVLAANPSLQQFVDAAMDEQVAVEKLTVEEHNNTDQSAPALSANAGVEDEAN</sequence>
<dbReference type="EMBL" id="JAAALK010000287">
    <property type="protein sequence ID" value="KAG8059729.1"/>
    <property type="molecule type" value="Genomic_DNA"/>
</dbReference>
<feature type="region of interest" description="Disordered" evidence="1">
    <location>
        <begin position="73"/>
        <end position="96"/>
    </location>
</feature>
<dbReference type="Proteomes" id="UP000729402">
    <property type="component" value="Unassembled WGS sequence"/>
</dbReference>
<accession>A0A8J5S3A3</accession>
<dbReference type="OrthoDB" id="694614at2759"/>
<keyword evidence="3" id="KW-1185">Reference proteome</keyword>
<name>A0A8J5S3A3_ZIZPA</name>
<comment type="caution">
    <text evidence="2">The sequence shown here is derived from an EMBL/GenBank/DDBJ whole genome shotgun (WGS) entry which is preliminary data.</text>
</comment>
<gene>
    <name evidence="2" type="ORF">GUJ93_ZPchr0002g23497</name>
</gene>